<evidence type="ECO:0000313" key="2">
    <source>
        <dbReference type="EMBL" id="PYF74971.1"/>
    </source>
</evidence>
<proteinExistence type="predicted"/>
<feature type="transmembrane region" description="Helical" evidence="1">
    <location>
        <begin position="26"/>
        <end position="45"/>
    </location>
</feature>
<keyword evidence="1" id="KW-1133">Transmembrane helix</keyword>
<protein>
    <submittedName>
        <fullName evidence="2">Uncharacterized protein</fullName>
    </submittedName>
</protein>
<gene>
    <name evidence="2" type="ORF">B0O44_103417</name>
</gene>
<name>A0A318UFM2_9SPHI</name>
<keyword evidence="3" id="KW-1185">Reference proteome</keyword>
<evidence type="ECO:0000313" key="3">
    <source>
        <dbReference type="Proteomes" id="UP000248198"/>
    </source>
</evidence>
<dbReference type="Proteomes" id="UP000248198">
    <property type="component" value="Unassembled WGS sequence"/>
</dbReference>
<dbReference type="EMBL" id="QKLU01000003">
    <property type="protein sequence ID" value="PYF74971.1"/>
    <property type="molecule type" value="Genomic_DNA"/>
</dbReference>
<keyword evidence="1" id="KW-0812">Transmembrane</keyword>
<evidence type="ECO:0000256" key="1">
    <source>
        <dbReference type="SAM" id="Phobius"/>
    </source>
</evidence>
<reference evidence="2 3" key="1">
    <citation type="submission" date="2018-06" db="EMBL/GenBank/DDBJ databases">
        <title>Genomic Encyclopedia of Archaeal and Bacterial Type Strains, Phase II (KMG-II): from individual species to whole genera.</title>
        <authorList>
            <person name="Goeker M."/>
        </authorList>
    </citation>
    <scope>NUCLEOTIDE SEQUENCE [LARGE SCALE GENOMIC DNA]</scope>
    <source>
        <strain evidence="2 3">DSM 27372</strain>
    </source>
</reference>
<organism evidence="2 3">
    <name type="scientific">Pedobacter nutrimenti</name>
    <dbReference type="NCBI Taxonomy" id="1241337"/>
    <lineage>
        <taxon>Bacteria</taxon>
        <taxon>Pseudomonadati</taxon>
        <taxon>Bacteroidota</taxon>
        <taxon>Sphingobacteriia</taxon>
        <taxon>Sphingobacteriales</taxon>
        <taxon>Sphingobacteriaceae</taxon>
        <taxon>Pedobacter</taxon>
    </lineage>
</organism>
<accession>A0A318UFM2</accession>
<comment type="caution">
    <text evidence="2">The sequence shown here is derived from an EMBL/GenBank/DDBJ whole genome shotgun (WGS) entry which is preliminary data.</text>
</comment>
<dbReference type="RefSeq" id="WP_110829905.1">
    <property type="nucleotide sequence ID" value="NZ_QKLU01000003.1"/>
</dbReference>
<sequence>MKPQKKPISPQKTAAGKELSVRNKYLRSRIVILILILVLYGILLVDSKTGFIKSWVGDKTIEIPVPKWLKNIIG</sequence>
<keyword evidence="1" id="KW-0472">Membrane</keyword>
<dbReference type="AlphaFoldDB" id="A0A318UFM2"/>